<reference evidence="3" key="1">
    <citation type="submission" date="2017-01" db="EMBL/GenBank/DDBJ databases">
        <authorList>
            <person name="Varghese N."/>
            <person name="Submissions S."/>
        </authorList>
    </citation>
    <scope>NUCLEOTIDE SEQUENCE [LARGE SCALE GENOMIC DNA]</scope>
    <source>
        <strain evidence="3">DSM 19945</strain>
    </source>
</reference>
<accession>A0A1N7J0N6</accession>
<dbReference type="Proteomes" id="UP000186221">
    <property type="component" value="Unassembled WGS sequence"/>
</dbReference>
<dbReference type="EMBL" id="FTOG01000001">
    <property type="protein sequence ID" value="SIS42844.1"/>
    <property type="molecule type" value="Genomic_DNA"/>
</dbReference>
<dbReference type="AlphaFoldDB" id="A0A1N7J0N6"/>
<gene>
    <name evidence="2" type="ORF">SAMN05421580_101213</name>
</gene>
<feature type="region of interest" description="Disordered" evidence="1">
    <location>
        <begin position="54"/>
        <end position="79"/>
    </location>
</feature>
<proteinExistence type="predicted"/>
<feature type="compositionally biased region" description="Basic and acidic residues" evidence="1">
    <location>
        <begin position="70"/>
        <end position="79"/>
    </location>
</feature>
<evidence type="ECO:0000313" key="3">
    <source>
        <dbReference type="Proteomes" id="UP000186221"/>
    </source>
</evidence>
<organism evidence="2 3">
    <name type="scientific">Rhodobacter aestuarii</name>
    <dbReference type="NCBI Taxonomy" id="453582"/>
    <lineage>
        <taxon>Bacteria</taxon>
        <taxon>Pseudomonadati</taxon>
        <taxon>Pseudomonadota</taxon>
        <taxon>Alphaproteobacteria</taxon>
        <taxon>Rhodobacterales</taxon>
        <taxon>Rhodobacter group</taxon>
        <taxon>Rhodobacter</taxon>
    </lineage>
</organism>
<dbReference type="RefSeq" id="WP_076483183.1">
    <property type="nucleotide sequence ID" value="NZ_FTOG01000001.1"/>
</dbReference>
<dbReference type="OrthoDB" id="7689694at2"/>
<name>A0A1N7J0N6_9RHOB</name>
<evidence type="ECO:0000313" key="2">
    <source>
        <dbReference type="EMBL" id="SIS42844.1"/>
    </source>
</evidence>
<protein>
    <submittedName>
        <fullName evidence="2">Uncharacterized protein</fullName>
    </submittedName>
</protein>
<evidence type="ECO:0000256" key="1">
    <source>
        <dbReference type="SAM" id="MobiDB-lite"/>
    </source>
</evidence>
<keyword evidence="3" id="KW-1185">Reference proteome</keyword>
<sequence>MTSRSPDRELPFGKFEEHTCPYCGAPLIYRKDFRDHLTLKVCCHQAEGKDPWPYPYPRGFDGPGADDEAFEPRHDHERA</sequence>